<dbReference type="EC" id="2.7.11.1" evidence="7"/>
<sequence>MNTEESIFARAIELPESQRADYLRQACQDDATLRGRLEKLLAAHDNDDGFLDLDPRETLDQSTSVGAGQDIGPYRLLQKLGEGGFGVVYMAEQRHPVRRQVALKVIKPGMDSKAVVARFEAERQALAMMDHPNIASVFDGGAVADGDRPYFVMELVKGVPITEFCDANALSTSERLELFVSVCNAVHHAHQKGVIHRDIKPSNVMVTLHDGRPVVKVIDFGVAKALHQRLTEKTLFTQYGMMVGTPQYMSPEQAEISGLDVDTRSDVYSLAVLLYELMTGTTPLQAESLREAGYQELQRMIREEEPVKPSKRLSSSGQKLTVLAKHRSISPDRLSREIQGDLDWIVMKGLEKDRRRRYDSASGLATDIRRALSNEPVLAGPPSFSYRAKKFLVRHRRHVASAALLAIVVATIGSVVWLQQSQARAVRGQDEHRLAGAVEQAGTALAALTGASPADERWTGAQYLADQVQLLATESNVGDESLQQADAFLRHYQSIQQDRQFALAMENLLIERGTRRDLPSWLAMEEELRRILRDRGYDVDRVPALQLGRRMHEDPSSVQLADALELWIAARQRAADLGGPELTESQRRDWTDAMSIADPDPLRVAIRKVIYSPGPPDESALEEVVRRSNLAKKCPRKLSWLAESYRSLGNEERSEEIQRYALMQHPADLMLNFEYATTLMNEGRYEHAIRYYMRCTALRPNVAGIWRSLADAFFASGETDAANDAMKIAIGLERASS</sequence>
<accession>A0A5C5Y9B0</accession>
<evidence type="ECO:0000313" key="8">
    <source>
        <dbReference type="Proteomes" id="UP000317238"/>
    </source>
</evidence>
<dbReference type="OrthoDB" id="258731at2"/>
<keyword evidence="1 7" id="KW-0808">Transferase</keyword>
<evidence type="ECO:0000256" key="5">
    <source>
        <dbReference type="PROSITE-ProRule" id="PRU10141"/>
    </source>
</evidence>
<dbReference type="SUPFAM" id="SSF48452">
    <property type="entry name" value="TPR-like"/>
    <property type="match status" value="1"/>
</dbReference>
<dbReference type="SUPFAM" id="SSF56112">
    <property type="entry name" value="Protein kinase-like (PK-like)"/>
    <property type="match status" value="1"/>
</dbReference>
<proteinExistence type="predicted"/>
<dbReference type="InterPro" id="IPR011990">
    <property type="entry name" value="TPR-like_helical_dom_sf"/>
</dbReference>
<evidence type="ECO:0000256" key="3">
    <source>
        <dbReference type="ARBA" id="ARBA00022777"/>
    </source>
</evidence>
<evidence type="ECO:0000313" key="7">
    <source>
        <dbReference type="EMBL" id="TWT71764.1"/>
    </source>
</evidence>
<dbReference type="InterPro" id="IPR008271">
    <property type="entry name" value="Ser/Thr_kinase_AS"/>
</dbReference>
<organism evidence="7 8">
    <name type="scientific">Crateriforma conspicua</name>
    <dbReference type="NCBI Taxonomy" id="2527996"/>
    <lineage>
        <taxon>Bacteria</taxon>
        <taxon>Pseudomonadati</taxon>
        <taxon>Planctomycetota</taxon>
        <taxon>Planctomycetia</taxon>
        <taxon>Planctomycetales</taxon>
        <taxon>Planctomycetaceae</taxon>
        <taxon>Crateriforma</taxon>
    </lineage>
</organism>
<dbReference type="Pfam" id="PF13181">
    <property type="entry name" value="TPR_8"/>
    <property type="match status" value="1"/>
</dbReference>
<dbReference type="Gene3D" id="1.25.40.10">
    <property type="entry name" value="Tetratricopeptide repeat domain"/>
    <property type="match status" value="1"/>
</dbReference>
<dbReference type="SMART" id="SM00220">
    <property type="entry name" value="S_TKc"/>
    <property type="match status" value="1"/>
</dbReference>
<reference evidence="7 8" key="1">
    <citation type="submission" date="2019-02" db="EMBL/GenBank/DDBJ databases">
        <title>Deep-cultivation of Planctomycetes and their phenomic and genomic characterization uncovers novel biology.</title>
        <authorList>
            <person name="Wiegand S."/>
            <person name="Jogler M."/>
            <person name="Boedeker C."/>
            <person name="Pinto D."/>
            <person name="Vollmers J."/>
            <person name="Rivas-Marin E."/>
            <person name="Kohn T."/>
            <person name="Peeters S.H."/>
            <person name="Heuer A."/>
            <person name="Rast P."/>
            <person name="Oberbeckmann S."/>
            <person name="Bunk B."/>
            <person name="Jeske O."/>
            <person name="Meyerdierks A."/>
            <person name="Storesund J.E."/>
            <person name="Kallscheuer N."/>
            <person name="Luecker S."/>
            <person name="Lage O.M."/>
            <person name="Pohl T."/>
            <person name="Merkel B.J."/>
            <person name="Hornburger P."/>
            <person name="Mueller R.-W."/>
            <person name="Bruemmer F."/>
            <person name="Labrenz M."/>
            <person name="Spormann A.M."/>
            <person name="Op Den Camp H."/>
            <person name="Overmann J."/>
            <person name="Amann R."/>
            <person name="Jetten M.S.M."/>
            <person name="Mascher T."/>
            <person name="Medema M.H."/>
            <person name="Devos D.P."/>
            <person name="Kaster A.-K."/>
            <person name="Ovreas L."/>
            <person name="Rohde M."/>
            <person name="Galperin M.Y."/>
            <person name="Jogler C."/>
        </authorList>
    </citation>
    <scope>NUCLEOTIDE SEQUENCE [LARGE SCALE GENOMIC DNA]</scope>
    <source>
        <strain evidence="7 8">Pan14r</strain>
    </source>
</reference>
<evidence type="ECO:0000256" key="1">
    <source>
        <dbReference type="ARBA" id="ARBA00022679"/>
    </source>
</evidence>
<gene>
    <name evidence="7" type="primary">pknB_16</name>
    <name evidence="7" type="ORF">Pan14r_40800</name>
</gene>
<dbReference type="PANTHER" id="PTHR43289">
    <property type="entry name" value="MITOGEN-ACTIVATED PROTEIN KINASE KINASE KINASE 20-RELATED"/>
    <property type="match status" value="1"/>
</dbReference>
<evidence type="ECO:0000256" key="2">
    <source>
        <dbReference type="ARBA" id="ARBA00022741"/>
    </source>
</evidence>
<dbReference type="InterPro" id="IPR019734">
    <property type="entry name" value="TPR_rpt"/>
</dbReference>
<keyword evidence="8" id="KW-1185">Reference proteome</keyword>
<name>A0A5C5Y9B0_9PLAN</name>
<comment type="caution">
    <text evidence="7">The sequence shown here is derived from an EMBL/GenBank/DDBJ whole genome shotgun (WGS) entry which is preliminary data.</text>
</comment>
<dbReference type="GO" id="GO:0005524">
    <property type="term" value="F:ATP binding"/>
    <property type="evidence" value="ECO:0007669"/>
    <property type="project" value="UniProtKB-UniRule"/>
</dbReference>
<dbReference type="Pfam" id="PF00069">
    <property type="entry name" value="Pkinase"/>
    <property type="match status" value="1"/>
</dbReference>
<dbReference type="PROSITE" id="PS00107">
    <property type="entry name" value="PROTEIN_KINASE_ATP"/>
    <property type="match status" value="1"/>
</dbReference>
<keyword evidence="2 5" id="KW-0547">Nucleotide-binding</keyword>
<dbReference type="EMBL" id="SJPL01000001">
    <property type="protein sequence ID" value="TWT71764.1"/>
    <property type="molecule type" value="Genomic_DNA"/>
</dbReference>
<keyword evidence="3 7" id="KW-0418">Kinase</keyword>
<dbReference type="RefSeq" id="WP_146439994.1">
    <property type="nucleotide sequence ID" value="NZ_SJPL01000001.1"/>
</dbReference>
<dbReference type="AlphaFoldDB" id="A0A5C5Y9B0"/>
<dbReference type="Proteomes" id="UP000317238">
    <property type="component" value="Unassembled WGS sequence"/>
</dbReference>
<dbReference type="Gene3D" id="1.10.510.10">
    <property type="entry name" value="Transferase(Phosphotransferase) domain 1"/>
    <property type="match status" value="1"/>
</dbReference>
<dbReference type="GO" id="GO:0004674">
    <property type="term" value="F:protein serine/threonine kinase activity"/>
    <property type="evidence" value="ECO:0007669"/>
    <property type="project" value="UniProtKB-EC"/>
</dbReference>
<evidence type="ECO:0000256" key="4">
    <source>
        <dbReference type="ARBA" id="ARBA00022840"/>
    </source>
</evidence>
<dbReference type="PROSITE" id="PS00108">
    <property type="entry name" value="PROTEIN_KINASE_ST"/>
    <property type="match status" value="1"/>
</dbReference>
<dbReference type="PROSITE" id="PS50011">
    <property type="entry name" value="PROTEIN_KINASE_DOM"/>
    <property type="match status" value="1"/>
</dbReference>
<keyword evidence="4 5" id="KW-0067">ATP-binding</keyword>
<feature type="binding site" evidence="5">
    <location>
        <position position="104"/>
    </location>
    <ligand>
        <name>ATP</name>
        <dbReference type="ChEBI" id="CHEBI:30616"/>
    </ligand>
</feature>
<dbReference type="InterPro" id="IPR017441">
    <property type="entry name" value="Protein_kinase_ATP_BS"/>
</dbReference>
<feature type="domain" description="Protein kinase" evidence="6">
    <location>
        <begin position="74"/>
        <end position="378"/>
    </location>
</feature>
<dbReference type="CDD" id="cd14014">
    <property type="entry name" value="STKc_PknB_like"/>
    <property type="match status" value="1"/>
</dbReference>
<dbReference type="PANTHER" id="PTHR43289:SF6">
    <property type="entry name" value="SERINE_THREONINE-PROTEIN KINASE NEKL-3"/>
    <property type="match status" value="1"/>
</dbReference>
<dbReference type="InterPro" id="IPR011009">
    <property type="entry name" value="Kinase-like_dom_sf"/>
</dbReference>
<protein>
    <submittedName>
        <fullName evidence="7">Serine/threonine-protein kinase PknB</fullName>
        <ecNumber evidence="7">2.7.11.1</ecNumber>
    </submittedName>
</protein>
<dbReference type="Gene3D" id="3.30.200.20">
    <property type="entry name" value="Phosphorylase Kinase, domain 1"/>
    <property type="match status" value="1"/>
</dbReference>
<dbReference type="InterPro" id="IPR000719">
    <property type="entry name" value="Prot_kinase_dom"/>
</dbReference>
<evidence type="ECO:0000259" key="6">
    <source>
        <dbReference type="PROSITE" id="PS50011"/>
    </source>
</evidence>